<dbReference type="AlphaFoldDB" id="A0A1W1CMB5"/>
<proteinExistence type="predicted"/>
<dbReference type="EMBL" id="FPHN01000214">
    <property type="protein sequence ID" value="SFV66832.1"/>
    <property type="molecule type" value="Genomic_DNA"/>
</dbReference>
<sequence>MSNYNITAHMRMEERYETLSLIFENREDLCNDVKSAIDKVKAETGMTPFIFEKISKDRADLHGIYIEFHDDIHRVGGGFFTKLLAELKIDKCETDI</sequence>
<protein>
    <submittedName>
        <fullName evidence="1">Uncharacterized protein</fullName>
    </submittedName>
</protein>
<organism evidence="1">
    <name type="scientific">hydrothermal vent metagenome</name>
    <dbReference type="NCBI Taxonomy" id="652676"/>
    <lineage>
        <taxon>unclassified sequences</taxon>
        <taxon>metagenomes</taxon>
        <taxon>ecological metagenomes</taxon>
    </lineage>
</organism>
<reference evidence="1" key="1">
    <citation type="submission" date="2016-10" db="EMBL/GenBank/DDBJ databases">
        <authorList>
            <person name="de Groot N.N."/>
        </authorList>
    </citation>
    <scope>NUCLEOTIDE SEQUENCE</scope>
</reference>
<evidence type="ECO:0000313" key="1">
    <source>
        <dbReference type="EMBL" id="SFV66832.1"/>
    </source>
</evidence>
<name>A0A1W1CMB5_9ZZZZ</name>
<gene>
    <name evidence="1" type="ORF">MNB_SV-14-1899</name>
</gene>
<accession>A0A1W1CMB5</accession>